<dbReference type="Pfam" id="PF18369">
    <property type="entry name" value="PKS_DE"/>
    <property type="match status" value="1"/>
</dbReference>
<dbReference type="Gene3D" id="3.40.366.10">
    <property type="entry name" value="Malonyl-Coenzyme A Acyl Carrier Protein, domain 2"/>
    <property type="match status" value="1"/>
</dbReference>
<dbReference type="CDD" id="cd05195">
    <property type="entry name" value="enoyl_red"/>
    <property type="match status" value="1"/>
</dbReference>
<dbReference type="InterPro" id="IPR016035">
    <property type="entry name" value="Acyl_Trfase/lysoPLipase"/>
</dbReference>
<dbReference type="SUPFAM" id="SSF47336">
    <property type="entry name" value="ACP-like"/>
    <property type="match status" value="1"/>
</dbReference>
<reference evidence="10 11" key="1">
    <citation type="submission" date="2020-02" db="EMBL/GenBank/DDBJ databases">
        <title>Whole-genome analyses of novel actinobacteria.</title>
        <authorList>
            <person name="Sahin N."/>
            <person name="Tatar D."/>
        </authorList>
    </citation>
    <scope>NUCLEOTIDE SEQUENCE [LARGE SCALE GENOMIC DNA]</scope>
    <source>
        <strain evidence="10 11">SB3404</strain>
    </source>
</reference>
<dbReference type="InterPro" id="IPR014043">
    <property type="entry name" value="Acyl_transferase_dom"/>
</dbReference>
<dbReference type="SUPFAM" id="SSF52151">
    <property type="entry name" value="FabD/lysophospholipase-like"/>
    <property type="match status" value="1"/>
</dbReference>
<dbReference type="EMBL" id="JAAKZZ010000418">
    <property type="protein sequence ID" value="NGO72224.1"/>
    <property type="molecule type" value="Genomic_DNA"/>
</dbReference>
<dbReference type="InterPro" id="IPR036291">
    <property type="entry name" value="NAD(P)-bd_dom_sf"/>
</dbReference>
<dbReference type="Pfam" id="PF08240">
    <property type="entry name" value="ADH_N"/>
    <property type="match status" value="1"/>
</dbReference>
<proteinExistence type="predicted"/>
<dbReference type="Pfam" id="PF02801">
    <property type="entry name" value="Ketoacyl-synt_C"/>
    <property type="match status" value="1"/>
</dbReference>
<dbReference type="InterPro" id="IPR018201">
    <property type="entry name" value="Ketoacyl_synth_AS"/>
</dbReference>
<evidence type="ECO:0000256" key="5">
    <source>
        <dbReference type="ARBA" id="ARBA00023194"/>
    </source>
</evidence>
<dbReference type="Gene3D" id="3.90.180.10">
    <property type="entry name" value="Medium-chain alcohol dehydrogenases, catalytic domain"/>
    <property type="match status" value="1"/>
</dbReference>
<dbReference type="Gene3D" id="3.40.50.720">
    <property type="entry name" value="NAD(P)-binding Rossmann-like Domain"/>
    <property type="match status" value="2"/>
</dbReference>
<dbReference type="PROSITE" id="PS52004">
    <property type="entry name" value="KS3_2"/>
    <property type="match status" value="1"/>
</dbReference>
<dbReference type="InterPro" id="IPR016036">
    <property type="entry name" value="Malonyl_transacylase_ACP-bd"/>
</dbReference>
<dbReference type="Pfam" id="PF00550">
    <property type="entry name" value="PP-binding"/>
    <property type="match status" value="1"/>
</dbReference>
<dbReference type="Gene3D" id="1.10.1200.10">
    <property type="entry name" value="ACP-like"/>
    <property type="match status" value="1"/>
</dbReference>
<evidence type="ECO:0000259" key="8">
    <source>
        <dbReference type="PROSITE" id="PS50075"/>
    </source>
</evidence>
<dbReference type="SMART" id="SM00829">
    <property type="entry name" value="PKS_ER"/>
    <property type="match status" value="1"/>
</dbReference>
<dbReference type="InterPro" id="IPR020843">
    <property type="entry name" value="ER"/>
</dbReference>
<dbReference type="InterPro" id="IPR014030">
    <property type="entry name" value="Ketoacyl_synth_N"/>
</dbReference>
<dbReference type="InterPro" id="IPR006162">
    <property type="entry name" value="Ppantetheine_attach_site"/>
</dbReference>
<dbReference type="SMART" id="SM00825">
    <property type="entry name" value="PKS_KS"/>
    <property type="match status" value="1"/>
</dbReference>
<keyword evidence="2" id="KW-0596">Phosphopantetheine</keyword>
<dbReference type="InterPro" id="IPR050091">
    <property type="entry name" value="PKS_NRPS_Biosynth_Enz"/>
</dbReference>
<evidence type="ECO:0000313" key="11">
    <source>
        <dbReference type="Proteomes" id="UP000477722"/>
    </source>
</evidence>
<dbReference type="InterPro" id="IPR020806">
    <property type="entry name" value="PKS_PP-bd"/>
</dbReference>
<dbReference type="InterPro" id="IPR057326">
    <property type="entry name" value="KR_dom"/>
</dbReference>
<evidence type="ECO:0000256" key="6">
    <source>
        <dbReference type="ARBA" id="ARBA00023268"/>
    </source>
</evidence>
<dbReference type="SUPFAM" id="SSF51735">
    <property type="entry name" value="NAD(P)-binding Rossmann-fold domains"/>
    <property type="match status" value="5"/>
</dbReference>
<dbReference type="Proteomes" id="UP000477722">
    <property type="component" value="Unassembled WGS sequence"/>
</dbReference>
<dbReference type="SUPFAM" id="SSF53901">
    <property type="entry name" value="Thiolase-like"/>
    <property type="match status" value="1"/>
</dbReference>
<dbReference type="Pfam" id="PF16197">
    <property type="entry name" value="KAsynt_C_assoc"/>
    <property type="match status" value="1"/>
</dbReference>
<dbReference type="InterPro" id="IPR011032">
    <property type="entry name" value="GroES-like_sf"/>
</dbReference>
<dbReference type="InterPro" id="IPR002364">
    <property type="entry name" value="Quin_OxRdtase/zeta-crystal_CS"/>
</dbReference>
<dbReference type="InterPro" id="IPR036736">
    <property type="entry name" value="ACP-like_sf"/>
</dbReference>
<dbReference type="InterPro" id="IPR013154">
    <property type="entry name" value="ADH-like_N"/>
</dbReference>
<dbReference type="FunFam" id="3.40.50.720:FF:000209">
    <property type="entry name" value="Polyketide synthase Pks12"/>
    <property type="match status" value="1"/>
</dbReference>
<dbReference type="InterPro" id="IPR016039">
    <property type="entry name" value="Thiolase-like"/>
</dbReference>
<keyword evidence="5" id="KW-0045">Antibiotic biosynthesis</keyword>
<evidence type="ECO:0000256" key="3">
    <source>
        <dbReference type="ARBA" id="ARBA00022553"/>
    </source>
</evidence>
<dbReference type="InterPro" id="IPR032821">
    <property type="entry name" value="PKS_assoc"/>
</dbReference>
<dbReference type="SUPFAM" id="SSF50129">
    <property type="entry name" value="GroES-like"/>
    <property type="match status" value="1"/>
</dbReference>
<dbReference type="GO" id="GO:0016491">
    <property type="term" value="F:oxidoreductase activity"/>
    <property type="evidence" value="ECO:0007669"/>
    <property type="project" value="InterPro"/>
</dbReference>
<dbReference type="Gene3D" id="3.30.70.3290">
    <property type="match status" value="1"/>
</dbReference>
<keyword evidence="6" id="KW-0511">Multifunctional enzyme</keyword>
<dbReference type="SMART" id="SM00827">
    <property type="entry name" value="PKS_AT"/>
    <property type="match status" value="1"/>
</dbReference>
<evidence type="ECO:0000256" key="2">
    <source>
        <dbReference type="ARBA" id="ARBA00022450"/>
    </source>
</evidence>
<dbReference type="Gene3D" id="3.40.47.10">
    <property type="match status" value="1"/>
</dbReference>
<dbReference type="PROSITE" id="PS50075">
    <property type="entry name" value="CARRIER"/>
    <property type="match status" value="1"/>
</dbReference>
<gene>
    <name evidence="10" type="ORF">G5C65_28520</name>
</gene>
<comment type="caution">
    <text evidence="10">The sequence shown here is derived from an EMBL/GenBank/DDBJ whole genome shotgun (WGS) entry which is preliminary data.</text>
</comment>
<dbReference type="InterPro" id="IPR001227">
    <property type="entry name" value="Ac_transferase_dom_sf"/>
</dbReference>
<dbReference type="GO" id="GO:0006633">
    <property type="term" value="P:fatty acid biosynthetic process"/>
    <property type="evidence" value="ECO:0007669"/>
    <property type="project" value="InterPro"/>
</dbReference>
<dbReference type="PROSITE" id="PS00606">
    <property type="entry name" value="KS3_1"/>
    <property type="match status" value="1"/>
</dbReference>
<feature type="domain" description="Carrier" evidence="8">
    <location>
        <begin position="685"/>
        <end position="760"/>
    </location>
</feature>
<keyword evidence="7" id="KW-0012">Acyltransferase</keyword>
<feature type="non-terminal residue" evidence="10">
    <location>
        <position position="2221"/>
    </location>
</feature>
<keyword evidence="3" id="KW-0597">Phosphoprotein</keyword>
<dbReference type="InterPro" id="IPR041618">
    <property type="entry name" value="PKS_DE"/>
</dbReference>
<sequence length="2221" mass="227996">GDRPPDPAAAAVWGLVRAAQSEEPGRFLLADTDDDGVPWASIAAAIDAGEPQIAVRGGEPFAARLVRAAHPAGLPVPAGAAAWRLETPQPGTLDSLRLAPADPEQPLGPGQVRIAVRAAGLNFRDVLYALGMYPGEVVLGGEAAGIVLETGPEVDGLAPGDRVLGLCPGAFGPVAVTDHRLLAPMPSEWTFAEAAAVPIAYATAYYGLVDLGGLQAGEAVLVHAAAGGVGTAAVQLARHLGADVFATAGPGKGDAVRAMGVAEDHLASSRDLDFEERFAAATAGRGVDVVLDALAGEFVDASLRLLPRGGRFVEMGKTDLRDAGEVAAAHPGVRYQSFDLWEAGPQRIGQILAELLARFRSGALRLPPVRAFDLRQAPDAFRHVSQARHIGKVVLTVPRALDPSGTVLVTGGTGGLGAVLARHLVTAHGAGRLLLLSRSGPDAAGARELTAELTALGAEVEILAGDAADRDTLAAVLDAIPAAHPLTAVFHTAGVLDDGTVAALTPQRLDTVLRPKTDAALHLHDLTRHHDLAAFVLFSSVAGTLGAAGQGNYAAANAVLDALAQHRHATGRPGLSLAWGAWDGTAGMAARLTPADRERIARSGFPPLAVDHGLALLDAALAAPYPALVPTGLDTAALTAAGSLPPALTGLVRAGARRSARDAAPAEGAASADRLAALSPQDRARFLLDLVRSAAAAVLGFPGPQAVEADRTFKELGFDSLTAVELRNRLAAATGLRLSATLVFDHPTARQLADMLGRAVVGDRADAVTPPSAADVPAPAADEPIAIIGMSCRLPGSANTPDELWRIVSDGVDAIAPFPTDRSWQLDAIYAADSADGTGSADGAEAGHGRTFEGGFVDGMADFDAAFFGIGPREALAMDPQQRLLLETAWEAVEHAGIAPGSLADSPTGVFVGAATTGYGAGPLDIPEGTGPHLLLGTSTSVISGRIAYVLGLEGPTLTVDTACSSSLVALHMAAEALRRGECSLALAGGATVMTTPSMFTEGSHSGAVAADGRCKVFSAGADGTGWGEGAGVLLTERLSDARRNGHRVLAVLRGSAVNHDGASNGLTAPSGRAQQRVIRQALDSAGLEAHEVDAVEAHGTGTALGDPIEGQALLATYGRERPAERPLWLGSVKSNIGHTQCAAGVAGVIKMVQALRREVLPATLHVDGPTPHVDWSSGSMRLLTEPVPWPRGGVARRAGVSSFGMSGTNAHVVLEEPPAEPPRPAAAEPPPAPAVADAPLPWVLSGRTEAALRAQAARLRAHLEERPDLAAPQAVPLVARALATGRTAFRHRAVLLGPGPEQYLGQLDGLAGARGVKGLVRGAAAAGGPVAFVFPGQGSQWPGMADGLLRSAPAFRDALRECSEAIAEHAGWSVEDVLRGVEGAPPLDRVDVVQPALFAMMVSLTALWRAHGIVPEAVVGHSQGEIAAAHVAGALTLPDAAKTVVVRSRLLADARSDGAVLTVTLPVEELTERMARWPGRLHLAAVNGPRATVLSGDPEAVDELAAALAADQIAARRISITGTAHSPEIDKLRDEALAALSGITPRPAAIPLYSTVDGGPVDGAALDSEHWYRNMRRPVQFAATVTAMLRDGFRAFVEPSPHPSLTSNIEDLADAAGAEDAVVVTTLRRESGGPDRFRGALATAFARGLAPDWDTVLPPQGASDELPELPGYAFQRRRYWLEPAAPAAPAGSDAADPADERFWAAVADGDSQSLADALDVSDPQQRELLDSAAAAWPVLSAWRSRRGDRSTVDGWRYRIQWRRRARLPEPALSGTWLLVAPAHDPDDIARQCVRALAERGAARVLTVAPADGDPHGDSLSGGLQDALAEAAAGAGPGPAGGRVAGVLSLLGLDTRPGPGGVATGLAATLALVRSSEALDVAAPLWLATRGAVTVGAADPAPDADQAGLWGLGLVTGLELPARWGGLVDLPAELDERAADRLAGVLAGLDGEDGEDQVAVRPAGVFARRLVHAPLGDAPRTAPWRPTGTALVTGGTGALGAHVARWLAARGAPRIVLASRSGPQAPGAAELAAELTAAGAQVLVEPCDVSDREALRSLLAALDDGPPVTTVVHAAGTAQSTPVLHTSADELAQVVAAKVDGARHLDELLGDGLEAFVLFSSGAAIWGGAGQAGYAAANAYLDALAVRRRRRGRTATSVSWGGWADGGMADAAATELLGRRGLRLMSPRLALVALGQALDHDETLLTVTDLDWARFAPAYTC</sequence>
<dbReference type="SMART" id="SM00822">
    <property type="entry name" value="PKS_KR"/>
    <property type="match status" value="2"/>
</dbReference>
<dbReference type="Gene3D" id="3.40.50.11460">
    <property type="match status" value="1"/>
</dbReference>
<keyword evidence="11" id="KW-1185">Reference proteome</keyword>
<keyword evidence="4" id="KW-0808">Transferase</keyword>
<dbReference type="FunFam" id="3.40.366.10:FF:000002">
    <property type="entry name" value="Probable polyketide synthase 2"/>
    <property type="match status" value="1"/>
</dbReference>
<dbReference type="Pfam" id="PF00109">
    <property type="entry name" value="ketoacyl-synt"/>
    <property type="match status" value="1"/>
</dbReference>
<accession>A0A6G4X655</accession>
<dbReference type="SUPFAM" id="SSF55048">
    <property type="entry name" value="Probable ACP-binding domain of malonyl-CoA ACP transacylase"/>
    <property type="match status" value="1"/>
</dbReference>
<dbReference type="GO" id="GO:0031177">
    <property type="term" value="F:phosphopantetheine binding"/>
    <property type="evidence" value="ECO:0007669"/>
    <property type="project" value="InterPro"/>
</dbReference>
<dbReference type="SMART" id="SM01294">
    <property type="entry name" value="PKS_PP_betabranch"/>
    <property type="match status" value="1"/>
</dbReference>
<dbReference type="PANTHER" id="PTHR43775">
    <property type="entry name" value="FATTY ACID SYNTHASE"/>
    <property type="match status" value="1"/>
</dbReference>
<feature type="domain" description="Ketosynthase family 3 (KS3)" evidence="9">
    <location>
        <begin position="782"/>
        <end position="1217"/>
    </location>
</feature>
<dbReference type="FunFam" id="1.10.1200.10:FF:000007">
    <property type="entry name" value="Probable polyketide synthase pks17"/>
    <property type="match status" value="1"/>
</dbReference>
<evidence type="ECO:0000259" key="9">
    <source>
        <dbReference type="PROSITE" id="PS52004"/>
    </source>
</evidence>
<dbReference type="RefSeq" id="WP_165301917.1">
    <property type="nucleotide sequence ID" value="NZ_JAAKZZ010000418.1"/>
</dbReference>
<dbReference type="FunFam" id="3.90.180.10:FF:000032">
    <property type="entry name" value="Probable polyketide synthase pks1"/>
    <property type="match status" value="1"/>
</dbReference>
<dbReference type="GO" id="GO:0033068">
    <property type="term" value="P:macrolide biosynthetic process"/>
    <property type="evidence" value="ECO:0007669"/>
    <property type="project" value="UniProtKB-ARBA"/>
</dbReference>
<dbReference type="Gene3D" id="6.10.140.1830">
    <property type="match status" value="1"/>
</dbReference>
<dbReference type="GO" id="GO:0004315">
    <property type="term" value="F:3-oxoacyl-[acyl-carrier-protein] synthase activity"/>
    <property type="evidence" value="ECO:0007669"/>
    <property type="project" value="InterPro"/>
</dbReference>
<organism evidence="10 11">
    <name type="scientific">Streptomyces boncukensis</name>
    <dbReference type="NCBI Taxonomy" id="2711219"/>
    <lineage>
        <taxon>Bacteria</taxon>
        <taxon>Bacillati</taxon>
        <taxon>Actinomycetota</taxon>
        <taxon>Actinomycetes</taxon>
        <taxon>Kitasatosporales</taxon>
        <taxon>Streptomycetaceae</taxon>
        <taxon>Streptomyces</taxon>
    </lineage>
</organism>
<dbReference type="GO" id="GO:0004312">
    <property type="term" value="F:fatty acid synthase activity"/>
    <property type="evidence" value="ECO:0007669"/>
    <property type="project" value="TreeGrafter"/>
</dbReference>
<dbReference type="SMART" id="SM00823">
    <property type="entry name" value="PKS_PP"/>
    <property type="match status" value="1"/>
</dbReference>
<evidence type="ECO:0000256" key="7">
    <source>
        <dbReference type="ARBA" id="ARBA00023315"/>
    </source>
</evidence>
<feature type="non-terminal residue" evidence="10">
    <location>
        <position position="1"/>
    </location>
</feature>
<dbReference type="Pfam" id="PF08659">
    <property type="entry name" value="KR"/>
    <property type="match status" value="2"/>
</dbReference>
<dbReference type="GO" id="GO:0008270">
    <property type="term" value="F:zinc ion binding"/>
    <property type="evidence" value="ECO:0007669"/>
    <property type="project" value="InterPro"/>
</dbReference>
<comment type="pathway">
    <text evidence="1">Antibiotic biosynthesis.</text>
</comment>
<dbReference type="CDD" id="cd00833">
    <property type="entry name" value="PKS"/>
    <property type="match status" value="1"/>
</dbReference>
<dbReference type="PANTHER" id="PTHR43775:SF51">
    <property type="entry name" value="INACTIVE PHENOLPHTHIOCEROL SYNTHESIS POLYKETIDE SYNTHASE TYPE I PKS1-RELATED"/>
    <property type="match status" value="1"/>
</dbReference>
<dbReference type="CDD" id="cd08952">
    <property type="entry name" value="KR_1_SDR_x"/>
    <property type="match status" value="1"/>
</dbReference>
<dbReference type="PROSITE" id="PS01162">
    <property type="entry name" value="QOR_ZETA_CRYSTAL"/>
    <property type="match status" value="1"/>
</dbReference>
<dbReference type="FunFam" id="3.40.47.10:FF:000019">
    <property type="entry name" value="Polyketide synthase type I"/>
    <property type="match status" value="1"/>
</dbReference>
<protein>
    <submittedName>
        <fullName evidence="10">SDR family NAD(P)-dependent oxidoreductase</fullName>
    </submittedName>
</protein>
<dbReference type="CDD" id="cd08956">
    <property type="entry name" value="KR_3_FAS_SDR_x"/>
    <property type="match status" value="1"/>
</dbReference>
<dbReference type="PROSITE" id="PS00012">
    <property type="entry name" value="PHOSPHOPANTETHEINE"/>
    <property type="match status" value="1"/>
</dbReference>
<dbReference type="InterPro" id="IPR013968">
    <property type="entry name" value="PKS_KR"/>
</dbReference>
<dbReference type="Pfam" id="PF00698">
    <property type="entry name" value="Acyl_transf_1"/>
    <property type="match status" value="1"/>
</dbReference>
<evidence type="ECO:0000256" key="1">
    <source>
        <dbReference type="ARBA" id="ARBA00004792"/>
    </source>
</evidence>
<dbReference type="InterPro" id="IPR020841">
    <property type="entry name" value="PKS_Beta-ketoAc_synthase_dom"/>
</dbReference>
<dbReference type="InterPro" id="IPR009081">
    <property type="entry name" value="PP-bd_ACP"/>
</dbReference>
<name>A0A6G4X655_9ACTN</name>
<evidence type="ECO:0000313" key="10">
    <source>
        <dbReference type="EMBL" id="NGO72224.1"/>
    </source>
</evidence>
<dbReference type="InterPro" id="IPR014031">
    <property type="entry name" value="Ketoacyl_synth_C"/>
</dbReference>
<dbReference type="NCBIfam" id="NF045894">
    <property type="entry name" value="PKS_plus_SDR"/>
    <property type="match status" value="1"/>
</dbReference>
<evidence type="ECO:0000256" key="4">
    <source>
        <dbReference type="ARBA" id="ARBA00022679"/>
    </source>
</evidence>
<dbReference type="Pfam" id="PF13602">
    <property type="entry name" value="ADH_zinc_N_2"/>
    <property type="match status" value="1"/>
</dbReference>